<name>A0A0N5CMM4_THECL</name>
<organism evidence="4">
    <name type="scientific">Thelazia callipaeda</name>
    <name type="common">Oriental eyeworm</name>
    <name type="synonym">Parasitic nematode</name>
    <dbReference type="NCBI Taxonomy" id="103827"/>
    <lineage>
        <taxon>Eukaryota</taxon>
        <taxon>Metazoa</taxon>
        <taxon>Ecdysozoa</taxon>
        <taxon>Nematoda</taxon>
        <taxon>Chromadorea</taxon>
        <taxon>Rhabditida</taxon>
        <taxon>Spirurina</taxon>
        <taxon>Spiruromorpha</taxon>
        <taxon>Thelazioidea</taxon>
        <taxon>Thelaziidae</taxon>
        <taxon>Thelazia</taxon>
    </lineage>
</organism>
<dbReference type="OMA" id="AWIYHLL"/>
<accession>A0A0N5CMM4</accession>
<dbReference type="Proteomes" id="UP000276776">
    <property type="component" value="Unassembled WGS sequence"/>
</dbReference>
<feature type="region of interest" description="Disordered" evidence="1">
    <location>
        <begin position="1"/>
        <end position="32"/>
    </location>
</feature>
<evidence type="ECO:0000256" key="1">
    <source>
        <dbReference type="SAM" id="MobiDB-lite"/>
    </source>
</evidence>
<feature type="compositionally biased region" description="Basic and acidic residues" evidence="1">
    <location>
        <begin position="1"/>
        <end position="17"/>
    </location>
</feature>
<reference evidence="2 3" key="2">
    <citation type="submission" date="2018-11" db="EMBL/GenBank/DDBJ databases">
        <authorList>
            <consortium name="Pathogen Informatics"/>
        </authorList>
    </citation>
    <scope>NUCLEOTIDE SEQUENCE [LARGE SCALE GENOMIC DNA]</scope>
</reference>
<dbReference type="OrthoDB" id="5844099at2759"/>
<evidence type="ECO:0000313" key="3">
    <source>
        <dbReference type="Proteomes" id="UP000276776"/>
    </source>
</evidence>
<keyword evidence="3" id="KW-1185">Reference proteome</keyword>
<dbReference type="EMBL" id="UYYF01000177">
    <property type="protein sequence ID" value="VDM96833.1"/>
    <property type="molecule type" value="Genomic_DNA"/>
</dbReference>
<dbReference type="WBParaSite" id="TCLT_0000140901-mRNA-1">
    <property type="protein sequence ID" value="TCLT_0000140901-mRNA-1"/>
    <property type="gene ID" value="TCLT_0000140901"/>
</dbReference>
<dbReference type="AlphaFoldDB" id="A0A0N5CMM4"/>
<evidence type="ECO:0000313" key="4">
    <source>
        <dbReference type="WBParaSite" id="TCLT_0000140901-mRNA-1"/>
    </source>
</evidence>
<protein>
    <submittedName>
        <fullName evidence="4">BHLH domain-containing protein</fullName>
    </submittedName>
</protein>
<proteinExistence type="predicted"/>
<gene>
    <name evidence="2" type="ORF">TCLT_LOCUS1410</name>
</gene>
<sequence length="478" mass="54609">MDEKPRVGLKDSAERIRGKERRRRKRGEGAKKQVKKYSNILFSCMTVRQLRNLINQVEHANDHKSDIDKLNTKSDTTVTRRIPVSKCKQTKGTRRSRQQRGLDQIVIQNVVRMKTFPVASISMGLFMANDRGSSETDCSVTFCFFARHLRYDFSYSSDSVFYRVGYRIAFSSLKSINFQGQYVNLKLLQPAEHDYCNREYMVNNNRTVVPCNDFDITLGQYQTALTHVIRMNGYTVSIITNYSQQIISIIIKIFAKSDNNYSDESPAWIYHLLNADRQFFKSLIRKGTEMADGNTTESDVINNPMDSLPSKDTVMDLNLNSDIYSNESDAQNFLSSKFTSAETLYIAQPTSMTDVAFPVRYDEQSFAHSSMAPNYMQYPVINDYFNEGCDWQSELFITMPSKPCQGVTESANIHYNNTVCGQKIEDASNDMEDPTNCDGSSAIDSMYDLSESESVNSEYVPQKSDSKYILSDLDIIYS</sequence>
<reference evidence="4" key="1">
    <citation type="submission" date="2017-02" db="UniProtKB">
        <authorList>
            <consortium name="WormBaseParasite"/>
        </authorList>
    </citation>
    <scope>IDENTIFICATION</scope>
</reference>
<evidence type="ECO:0000313" key="2">
    <source>
        <dbReference type="EMBL" id="VDM96833.1"/>
    </source>
</evidence>